<protein>
    <submittedName>
        <fullName evidence="1">Uncharacterized protein</fullName>
    </submittedName>
</protein>
<dbReference type="EMBL" id="OX596105">
    <property type="protein sequence ID" value="CAN0143962.1"/>
    <property type="molecule type" value="Genomic_DNA"/>
</dbReference>
<gene>
    <name evidence="1" type="ORF">MRATA1EN22A_LOCUS12715</name>
</gene>
<reference evidence="1" key="1">
    <citation type="submission" date="2023-05" db="EMBL/GenBank/DDBJ databases">
        <authorList>
            <consortium name="ELIXIR-Norway"/>
        </authorList>
    </citation>
    <scope>NUCLEOTIDE SEQUENCE</scope>
</reference>
<evidence type="ECO:0000313" key="1">
    <source>
        <dbReference type="EMBL" id="CAN0143962.1"/>
    </source>
</evidence>
<proteinExistence type="predicted"/>
<dbReference type="Proteomes" id="UP001162501">
    <property type="component" value="Chromosome 21"/>
</dbReference>
<reference evidence="1" key="2">
    <citation type="submission" date="2025-03" db="EMBL/GenBank/DDBJ databases">
        <authorList>
            <consortium name="ELIXIR-Norway"/>
            <consortium name="Elixir Norway"/>
        </authorList>
    </citation>
    <scope>NUCLEOTIDE SEQUENCE</scope>
</reference>
<evidence type="ECO:0000313" key="2">
    <source>
        <dbReference type="Proteomes" id="UP001162501"/>
    </source>
</evidence>
<name>A0AC59Z132_RANTA</name>
<sequence>MGTCAGRAHPHLTHVASSLESQKPAGEEEDGIHILRVSSKGPKDAAGSPAVQPRQKLPTPQGQLWGTPQSSASQGSRAGGCAQGTKPRPRSTHHAATPLLGATPHAGKLRRWARDSGQGEMTRELRPGRWKTQP</sequence>
<organism evidence="1 2">
    <name type="scientific">Rangifer tarandus platyrhynchus</name>
    <name type="common">Svalbard reindeer</name>
    <dbReference type="NCBI Taxonomy" id="3082113"/>
    <lineage>
        <taxon>Eukaryota</taxon>
        <taxon>Metazoa</taxon>
        <taxon>Chordata</taxon>
        <taxon>Craniata</taxon>
        <taxon>Vertebrata</taxon>
        <taxon>Euteleostomi</taxon>
        <taxon>Mammalia</taxon>
        <taxon>Eutheria</taxon>
        <taxon>Laurasiatheria</taxon>
        <taxon>Artiodactyla</taxon>
        <taxon>Ruminantia</taxon>
        <taxon>Pecora</taxon>
        <taxon>Cervidae</taxon>
        <taxon>Odocoileinae</taxon>
        <taxon>Rangifer</taxon>
    </lineage>
</organism>
<accession>A0AC59Z132</accession>